<evidence type="ECO:0000313" key="2">
    <source>
        <dbReference type="EMBL" id="MBB4963694.1"/>
    </source>
</evidence>
<dbReference type="Gene3D" id="3.40.630.30">
    <property type="match status" value="1"/>
</dbReference>
<dbReference type="GO" id="GO:0016747">
    <property type="term" value="F:acyltransferase activity, transferring groups other than amino-acyl groups"/>
    <property type="evidence" value="ECO:0007669"/>
    <property type="project" value="InterPro"/>
</dbReference>
<dbReference type="RefSeq" id="WP_184666445.1">
    <property type="nucleotide sequence ID" value="NZ_BAABAI010000034.1"/>
</dbReference>
<dbReference type="EC" id="2.3.1.-" evidence="2"/>
<dbReference type="PROSITE" id="PS51186">
    <property type="entry name" value="GNAT"/>
    <property type="match status" value="1"/>
</dbReference>
<gene>
    <name evidence="2" type="ORF">F4559_001053</name>
</gene>
<dbReference type="EMBL" id="JACHJS010000001">
    <property type="protein sequence ID" value="MBB4963694.1"/>
    <property type="molecule type" value="Genomic_DNA"/>
</dbReference>
<proteinExistence type="predicted"/>
<dbReference type="SUPFAM" id="SSF55729">
    <property type="entry name" value="Acyl-CoA N-acyltransferases (Nat)"/>
    <property type="match status" value="1"/>
</dbReference>
<dbReference type="InterPro" id="IPR016181">
    <property type="entry name" value="Acyl_CoA_acyltransferase"/>
</dbReference>
<reference evidence="2 3" key="1">
    <citation type="submission" date="2020-08" db="EMBL/GenBank/DDBJ databases">
        <title>Sequencing the genomes of 1000 actinobacteria strains.</title>
        <authorList>
            <person name="Klenk H.-P."/>
        </authorList>
    </citation>
    <scope>NUCLEOTIDE SEQUENCE [LARGE SCALE GENOMIC DNA]</scope>
    <source>
        <strain evidence="2 3">DSM 45084</strain>
    </source>
</reference>
<accession>A0A7W7WU03</accession>
<dbReference type="Proteomes" id="UP000542674">
    <property type="component" value="Unassembled WGS sequence"/>
</dbReference>
<dbReference type="AlphaFoldDB" id="A0A7W7WU03"/>
<comment type="caution">
    <text evidence="2">The sequence shown here is derived from an EMBL/GenBank/DDBJ whole genome shotgun (WGS) entry which is preliminary data.</text>
</comment>
<feature type="domain" description="N-acetyltransferase" evidence="1">
    <location>
        <begin position="1"/>
        <end position="153"/>
    </location>
</feature>
<dbReference type="CDD" id="cd04301">
    <property type="entry name" value="NAT_SF"/>
    <property type="match status" value="1"/>
</dbReference>
<keyword evidence="2" id="KW-0012">Acyltransferase</keyword>
<protein>
    <submittedName>
        <fullName evidence="2">Putative acetyltransferase</fullName>
        <ecNumber evidence="2">2.3.1.-</ecNumber>
    </submittedName>
</protein>
<dbReference type="Pfam" id="PF13508">
    <property type="entry name" value="Acetyltransf_7"/>
    <property type="match status" value="1"/>
</dbReference>
<dbReference type="InterPro" id="IPR000182">
    <property type="entry name" value="GNAT_dom"/>
</dbReference>
<organism evidence="2 3">
    <name type="scientific">Saccharothrix violaceirubra</name>
    <dbReference type="NCBI Taxonomy" id="413306"/>
    <lineage>
        <taxon>Bacteria</taxon>
        <taxon>Bacillati</taxon>
        <taxon>Actinomycetota</taxon>
        <taxon>Actinomycetes</taxon>
        <taxon>Pseudonocardiales</taxon>
        <taxon>Pseudonocardiaceae</taxon>
        <taxon>Saccharothrix</taxon>
    </lineage>
</organism>
<keyword evidence="2" id="KW-0808">Transferase</keyword>
<evidence type="ECO:0000313" key="3">
    <source>
        <dbReference type="Proteomes" id="UP000542674"/>
    </source>
</evidence>
<keyword evidence="3" id="KW-1185">Reference proteome</keyword>
<name>A0A7W7WU03_9PSEU</name>
<evidence type="ECO:0000259" key="1">
    <source>
        <dbReference type="PROSITE" id="PS51186"/>
    </source>
</evidence>
<sequence>MMIRRETPADVDVIREVTSAAFAARPGGEAGLVDALRADPGWIPALSLVAEVAGEVVGHAVATRASIGVGLGPVSVRPDHQRAGVGSALLHAVLGAADALDEPAVVLLGNPAYYARFGFVLAADHGITPPVAEWAPHFQVRTLSAWTPSLAGPFTYAAPFSTP</sequence>